<dbReference type="OrthoDB" id="1442507at2"/>
<name>A0A2P8CD29_9BACT</name>
<keyword evidence="1" id="KW-0812">Transmembrane</keyword>
<dbReference type="Proteomes" id="UP000396862">
    <property type="component" value="Unassembled WGS sequence"/>
</dbReference>
<evidence type="ECO:0000313" key="3">
    <source>
        <dbReference type="EMBL" id="PSK82875.1"/>
    </source>
</evidence>
<dbReference type="EMBL" id="BLAU01000001">
    <property type="protein sequence ID" value="GET21309.1"/>
    <property type="molecule type" value="Genomic_DNA"/>
</dbReference>
<protein>
    <submittedName>
        <fullName evidence="3">Uncharacterized protein</fullName>
    </submittedName>
</protein>
<evidence type="ECO:0000313" key="4">
    <source>
        <dbReference type="Proteomes" id="UP000240621"/>
    </source>
</evidence>
<dbReference type="RefSeq" id="WP_106542462.1">
    <property type="nucleotide sequence ID" value="NZ_BLAU01000001.1"/>
</dbReference>
<proteinExistence type="predicted"/>
<dbReference type="AlphaFoldDB" id="A0A2P8CD29"/>
<reference evidence="3 4" key="1">
    <citation type="submission" date="2018-03" db="EMBL/GenBank/DDBJ databases">
        <title>Genomic Encyclopedia of Archaeal and Bacterial Type Strains, Phase II (KMG-II): from individual species to whole genera.</title>
        <authorList>
            <person name="Goeker M."/>
        </authorList>
    </citation>
    <scope>NUCLEOTIDE SEQUENCE [LARGE SCALE GENOMIC DNA]</scope>
    <source>
        <strain evidence="3 4">DSM 27267</strain>
    </source>
</reference>
<dbReference type="EMBL" id="PYGC01000005">
    <property type="protein sequence ID" value="PSK82875.1"/>
    <property type="molecule type" value="Genomic_DNA"/>
</dbReference>
<sequence length="134" mass="15616">MSTNDKLQEWFHEMPEEKAPGDFNRKVMQEIMTEWSKNPTAYKPIISRKAWWIVGIFFFLLIIVLYMLKNAMGVADSTVDSQTVAGINLEYIWTFIADFFEKLNRISPAVGVGALSIIALWFFDQLYTRMARHN</sequence>
<organism evidence="3 4">
    <name type="scientific">Prolixibacter denitrificans</name>
    <dbReference type="NCBI Taxonomy" id="1541063"/>
    <lineage>
        <taxon>Bacteria</taxon>
        <taxon>Pseudomonadati</taxon>
        <taxon>Bacteroidota</taxon>
        <taxon>Bacteroidia</taxon>
        <taxon>Marinilabiliales</taxon>
        <taxon>Prolixibacteraceae</taxon>
        <taxon>Prolixibacter</taxon>
    </lineage>
</organism>
<evidence type="ECO:0000256" key="1">
    <source>
        <dbReference type="SAM" id="Phobius"/>
    </source>
</evidence>
<keyword evidence="1" id="KW-0472">Membrane</keyword>
<dbReference type="Proteomes" id="UP000240621">
    <property type="component" value="Unassembled WGS sequence"/>
</dbReference>
<keyword evidence="5" id="KW-1185">Reference proteome</keyword>
<feature type="transmembrane region" description="Helical" evidence="1">
    <location>
        <begin position="106"/>
        <end position="123"/>
    </location>
</feature>
<evidence type="ECO:0000313" key="2">
    <source>
        <dbReference type="EMBL" id="GET21309.1"/>
    </source>
</evidence>
<evidence type="ECO:0000313" key="5">
    <source>
        <dbReference type="Proteomes" id="UP000396862"/>
    </source>
</evidence>
<keyword evidence="1" id="KW-1133">Transmembrane helix</keyword>
<accession>A0A2P8CD29</accession>
<feature type="transmembrane region" description="Helical" evidence="1">
    <location>
        <begin position="50"/>
        <end position="68"/>
    </location>
</feature>
<comment type="caution">
    <text evidence="3">The sequence shown here is derived from an EMBL/GenBank/DDBJ whole genome shotgun (WGS) entry which is preliminary data.</text>
</comment>
<reference evidence="2 5" key="2">
    <citation type="submission" date="2019-10" db="EMBL/GenBank/DDBJ databases">
        <title>Prolixibacter strains distinguished by the presence of nitrate reductase genes were adept at nitrate-dependent anaerobic corrosion of metallic iron and carbon steel.</title>
        <authorList>
            <person name="Iino T."/>
            <person name="Shono N."/>
            <person name="Ito K."/>
            <person name="Nakamura R."/>
            <person name="Sueoka K."/>
            <person name="Harayama S."/>
            <person name="Ohkuma M."/>
        </authorList>
    </citation>
    <scope>NUCLEOTIDE SEQUENCE [LARGE SCALE GENOMIC DNA]</scope>
    <source>
        <strain evidence="2 5">MIC1-1</strain>
    </source>
</reference>
<gene>
    <name evidence="3" type="ORF">CLV93_105269</name>
    <name evidence="2" type="ORF">JCM18694_15550</name>
</gene>